<dbReference type="PANTHER" id="PTHR15503">
    <property type="entry name" value="LDOC1 RELATED"/>
    <property type="match status" value="1"/>
</dbReference>
<proteinExistence type="predicted"/>
<evidence type="ECO:0000313" key="2">
    <source>
        <dbReference type="EMBL" id="KAA3483943.1"/>
    </source>
</evidence>
<reference evidence="3" key="1">
    <citation type="journal article" date="2019" name="Plant Biotechnol. J.">
        <title>Genome sequencing of the Australian wild diploid species Gossypium australe highlights disease resistance and delayed gland morphogenesis.</title>
        <authorList>
            <person name="Cai Y."/>
            <person name="Cai X."/>
            <person name="Wang Q."/>
            <person name="Wang P."/>
            <person name="Zhang Y."/>
            <person name="Cai C."/>
            <person name="Xu Y."/>
            <person name="Wang K."/>
            <person name="Zhou Z."/>
            <person name="Wang C."/>
            <person name="Geng S."/>
            <person name="Li B."/>
            <person name="Dong Q."/>
            <person name="Hou Y."/>
            <person name="Wang H."/>
            <person name="Ai P."/>
            <person name="Liu Z."/>
            <person name="Yi F."/>
            <person name="Sun M."/>
            <person name="An G."/>
            <person name="Cheng J."/>
            <person name="Zhang Y."/>
            <person name="Shi Q."/>
            <person name="Xie Y."/>
            <person name="Shi X."/>
            <person name="Chang Y."/>
            <person name="Huang F."/>
            <person name="Chen Y."/>
            <person name="Hong S."/>
            <person name="Mi L."/>
            <person name="Sun Q."/>
            <person name="Zhang L."/>
            <person name="Zhou B."/>
            <person name="Peng R."/>
            <person name="Zhang X."/>
            <person name="Liu F."/>
        </authorList>
    </citation>
    <scope>NUCLEOTIDE SEQUENCE [LARGE SCALE GENOMIC DNA]</scope>
    <source>
        <strain evidence="3">cv. PA1801</strain>
    </source>
</reference>
<dbReference type="EMBL" id="SMMG02000002">
    <property type="protein sequence ID" value="KAA3483943.1"/>
    <property type="molecule type" value="Genomic_DNA"/>
</dbReference>
<dbReference type="PANTHER" id="PTHR15503:SF45">
    <property type="entry name" value="RNA-DIRECTED DNA POLYMERASE HOMOLOG"/>
    <property type="match status" value="1"/>
</dbReference>
<dbReference type="InterPro" id="IPR043502">
    <property type="entry name" value="DNA/RNA_pol_sf"/>
</dbReference>
<dbReference type="InterPro" id="IPR056924">
    <property type="entry name" value="SH3_Tf2-1"/>
</dbReference>
<feature type="domain" description="Tf2-1-like SH3-like" evidence="1">
    <location>
        <begin position="430"/>
        <end position="470"/>
    </location>
</feature>
<keyword evidence="3" id="KW-1185">Reference proteome</keyword>
<accession>A0A5B6WR83</accession>
<organism evidence="2 3">
    <name type="scientific">Gossypium australe</name>
    <dbReference type="NCBI Taxonomy" id="47621"/>
    <lineage>
        <taxon>Eukaryota</taxon>
        <taxon>Viridiplantae</taxon>
        <taxon>Streptophyta</taxon>
        <taxon>Embryophyta</taxon>
        <taxon>Tracheophyta</taxon>
        <taxon>Spermatophyta</taxon>
        <taxon>Magnoliopsida</taxon>
        <taxon>eudicotyledons</taxon>
        <taxon>Gunneridae</taxon>
        <taxon>Pentapetalae</taxon>
        <taxon>rosids</taxon>
        <taxon>malvids</taxon>
        <taxon>Malvales</taxon>
        <taxon>Malvaceae</taxon>
        <taxon>Malvoideae</taxon>
        <taxon>Gossypium</taxon>
    </lineage>
</organism>
<sequence length="501" mass="58186">MALVYPTRHREDRDAVDVIGGTFTVNVVPYFALIHNGSTHSYVSCVMANKLGIRVEEIVSDVTILSPLGHSTHVNKIYRRCLLQVQGEVFPANLMEFSFGEFDIILGVDWLSEHRVSLDCATKWVTLRTLDGNEIIMIREHQDYLSNVISTLVADNLICKGCVAYLAYIFDMNVDGAVLEKLCVDKQFLDVFPEEFSILPLEYEVEFEIELFPRIALVSIAPYHMAPKQLKELKVQLQEFLDHGFIRPMTHVKLIEEGKTSDFAFNSKRVLCYRGSYCVHSNLELMQSILREAHNSPYTMRPERSKMYQDLLRTDYSLPSLAKLYIFKTVRLDRVPISIIINCDPRFMSRFWKKLHAALGMRLNFSTTFHPYWEEHLSLDEFAYNIASIRAFGWLLIKLFTDARDCLRATSDRQKSCFDLKRMDMKFSVGDRAFLKVSPWKKVLRFCRKGKLSPRFIGPYCIVKRVGPVEIEVHQDLSFERNRYRSLITRSKFCRGSKFHS</sequence>
<dbReference type="CDD" id="cd00303">
    <property type="entry name" value="retropepsin_like"/>
    <property type="match status" value="1"/>
</dbReference>
<protein>
    <submittedName>
        <fullName evidence="2">DNA/RNA polymerases superfamily protein</fullName>
    </submittedName>
</protein>
<evidence type="ECO:0000313" key="3">
    <source>
        <dbReference type="Proteomes" id="UP000325315"/>
    </source>
</evidence>
<dbReference type="AlphaFoldDB" id="A0A5B6WR83"/>
<dbReference type="SUPFAM" id="SSF56672">
    <property type="entry name" value="DNA/RNA polymerases"/>
    <property type="match status" value="1"/>
</dbReference>
<dbReference type="InterPro" id="IPR021109">
    <property type="entry name" value="Peptidase_aspartic_dom_sf"/>
</dbReference>
<dbReference type="Pfam" id="PF08284">
    <property type="entry name" value="RVP_2"/>
    <property type="match status" value="1"/>
</dbReference>
<evidence type="ECO:0000259" key="1">
    <source>
        <dbReference type="Pfam" id="PF24626"/>
    </source>
</evidence>
<name>A0A5B6WR83_9ROSI</name>
<dbReference type="Gene3D" id="3.10.10.10">
    <property type="entry name" value="HIV Type 1 Reverse Transcriptase, subunit A, domain 1"/>
    <property type="match status" value="1"/>
</dbReference>
<dbReference type="SUPFAM" id="SSF50630">
    <property type="entry name" value="Acid proteases"/>
    <property type="match status" value="1"/>
</dbReference>
<dbReference type="InterPro" id="IPR032567">
    <property type="entry name" value="RTL1-rel"/>
</dbReference>
<dbReference type="Proteomes" id="UP000325315">
    <property type="component" value="Unassembled WGS sequence"/>
</dbReference>
<comment type="caution">
    <text evidence="2">The sequence shown here is derived from an EMBL/GenBank/DDBJ whole genome shotgun (WGS) entry which is preliminary data.</text>
</comment>
<dbReference type="Gene3D" id="2.40.70.10">
    <property type="entry name" value="Acid Proteases"/>
    <property type="match status" value="1"/>
</dbReference>
<gene>
    <name evidence="2" type="ORF">EPI10_006064</name>
</gene>
<dbReference type="Pfam" id="PF24626">
    <property type="entry name" value="SH3_Tf2-1"/>
    <property type="match status" value="1"/>
</dbReference>
<dbReference type="OrthoDB" id="437338at2759"/>